<reference evidence="2" key="1">
    <citation type="submission" date="2018-02" db="EMBL/GenBank/DDBJ databases">
        <title>Rhizophora mucronata_Transcriptome.</title>
        <authorList>
            <person name="Meera S.P."/>
            <person name="Sreeshan A."/>
            <person name="Augustine A."/>
        </authorList>
    </citation>
    <scope>NUCLEOTIDE SEQUENCE</scope>
    <source>
        <tissue evidence="2">Leaf</tissue>
    </source>
</reference>
<evidence type="ECO:0000256" key="1">
    <source>
        <dbReference type="SAM" id="Phobius"/>
    </source>
</evidence>
<name>A0A2P2PKI2_RHIMU</name>
<sequence length="64" mass="7248">MQSVVKFISSCNGNYFVNQNSCYYSHSSVLLFHTRVANIIPACLCVILFKFLVRLTLLFSLPGE</sequence>
<keyword evidence="1" id="KW-1133">Transmembrane helix</keyword>
<organism evidence="2">
    <name type="scientific">Rhizophora mucronata</name>
    <name type="common">Asiatic mangrove</name>
    <dbReference type="NCBI Taxonomy" id="61149"/>
    <lineage>
        <taxon>Eukaryota</taxon>
        <taxon>Viridiplantae</taxon>
        <taxon>Streptophyta</taxon>
        <taxon>Embryophyta</taxon>
        <taxon>Tracheophyta</taxon>
        <taxon>Spermatophyta</taxon>
        <taxon>Magnoliopsida</taxon>
        <taxon>eudicotyledons</taxon>
        <taxon>Gunneridae</taxon>
        <taxon>Pentapetalae</taxon>
        <taxon>rosids</taxon>
        <taxon>fabids</taxon>
        <taxon>Malpighiales</taxon>
        <taxon>Rhizophoraceae</taxon>
        <taxon>Rhizophora</taxon>
    </lineage>
</organism>
<proteinExistence type="predicted"/>
<accession>A0A2P2PKI2</accession>
<evidence type="ECO:0000313" key="2">
    <source>
        <dbReference type="EMBL" id="MBX55149.1"/>
    </source>
</evidence>
<dbReference type="AlphaFoldDB" id="A0A2P2PKI2"/>
<feature type="transmembrane region" description="Helical" evidence="1">
    <location>
        <begin position="39"/>
        <end position="61"/>
    </location>
</feature>
<keyword evidence="1" id="KW-0812">Transmembrane</keyword>
<keyword evidence="1" id="KW-0472">Membrane</keyword>
<dbReference type="EMBL" id="GGEC01074665">
    <property type="protein sequence ID" value="MBX55149.1"/>
    <property type="molecule type" value="Transcribed_RNA"/>
</dbReference>
<protein>
    <submittedName>
        <fullName evidence="2">Uncharacterized protein</fullName>
    </submittedName>
</protein>